<accession>A0A679GD57</accession>
<dbReference type="Proteomes" id="UP000501237">
    <property type="component" value="Chromosome"/>
</dbReference>
<dbReference type="EMBL" id="AP022642">
    <property type="protein sequence ID" value="BCA28891.1"/>
    <property type="molecule type" value="Genomic_DNA"/>
</dbReference>
<name>A0A679GD57_9GAMM</name>
<dbReference type="KEGG" id="poj:PtoMrB4_28680"/>
<organism evidence="1 2">
    <name type="scientific">Metapseudomonas otitidis</name>
    <dbReference type="NCBI Taxonomy" id="319939"/>
    <lineage>
        <taxon>Bacteria</taxon>
        <taxon>Pseudomonadati</taxon>
        <taxon>Pseudomonadota</taxon>
        <taxon>Gammaproteobacteria</taxon>
        <taxon>Pseudomonadales</taxon>
        <taxon>Pseudomonadaceae</taxon>
        <taxon>Metapseudomonas</taxon>
    </lineage>
</organism>
<proteinExistence type="predicted"/>
<evidence type="ECO:0000313" key="1">
    <source>
        <dbReference type="EMBL" id="BCA28891.1"/>
    </source>
</evidence>
<dbReference type="NCBIfam" id="NF035938">
    <property type="entry name" value="EboA_domain"/>
    <property type="match status" value="1"/>
</dbReference>
<evidence type="ECO:0000313" key="2">
    <source>
        <dbReference type="Proteomes" id="UP000501237"/>
    </source>
</evidence>
<protein>
    <submittedName>
        <fullName evidence="1">Uncharacterized protein</fullName>
    </submittedName>
</protein>
<dbReference type="RefSeq" id="WP_044402792.1">
    <property type="nucleotide sequence ID" value="NZ_AP022642.1"/>
</dbReference>
<reference evidence="1 2" key="1">
    <citation type="journal article" date="2020" name="Microbiol. Resour. Announc.">
        <title>Complete genome sequence of Pseudomonas otitidis strain MrB4, isolated from Lake Biwa in Japan.</title>
        <authorList>
            <person name="Miyazaki K."/>
            <person name="Hase E."/>
            <person name="Maruya T."/>
        </authorList>
    </citation>
    <scope>NUCLEOTIDE SEQUENCE [LARGE SCALE GENOMIC DNA]</scope>
    <source>
        <strain evidence="1 2">MrB4</strain>
    </source>
</reference>
<dbReference type="AlphaFoldDB" id="A0A679GD57"/>
<dbReference type="GeneID" id="57398084"/>
<sequence>MNHIACLLPDLRLDTARIADLHQALVAALDDDARAAWELTCQRLAEHPDGDTLALLSGRLRRQLGEQYVPGLHWRRGELGRALLLAQALEAQPEGAREALLKRYFAWGDDLEKAALLKALDWLDGDGICLDLAQQATRTNSSDVFAALALDNPYAARFFPERAFHQLMLKGVAMELDMRRVQGLETRRNGALNQLVLDQLNERLAAGRSALPGLAQLLAWPLLSPAQIANLQAHARAGRLPPGWLPADFPRT</sequence>
<dbReference type="InterPro" id="IPR047715">
    <property type="entry name" value="EboA_dom"/>
</dbReference>
<gene>
    <name evidence="1" type="ORF">PtoMrB4_28680</name>
</gene>